<evidence type="ECO:0008006" key="5">
    <source>
        <dbReference type="Google" id="ProtNLM"/>
    </source>
</evidence>
<proteinExistence type="predicted"/>
<feature type="chain" id="PRO_5004671028" description="Transmembrane protein" evidence="2">
    <location>
        <begin position="25"/>
        <end position="517"/>
    </location>
</feature>
<feature type="compositionally biased region" description="Basic and acidic residues" evidence="1">
    <location>
        <begin position="101"/>
        <end position="111"/>
    </location>
</feature>
<dbReference type="AlphaFoldDB" id="U6JYX8"/>
<accession>U6JYX8</accession>
<dbReference type="RefSeq" id="XP_013351302.1">
    <property type="nucleotide sequence ID" value="XM_013495848.1"/>
</dbReference>
<gene>
    <name evidence="3" type="ORF">EMH_0043490</name>
</gene>
<dbReference type="OrthoDB" id="346712at2759"/>
<protein>
    <recommendedName>
        <fullName evidence="5">Transmembrane protein</fullName>
    </recommendedName>
</protein>
<name>U6JYX8_9EIME</name>
<evidence type="ECO:0000313" key="4">
    <source>
        <dbReference type="Proteomes" id="UP000030744"/>
    </source>
</evidence>
<keyword evidence="4" id="KW-1185">Reference proteome</keyword>
<evidence type="ECO:0000256" key="2">
    <source>
        <dbReference type="SAM" id="SignalP"/>
    </source>
</evidence>
<reference evidence="3" key="2">
    <citation type="submission" date="2013-10" db="EMBL/GenBank/DDBJ databases">
        <authorList>
            <person name="Aslett M."/>
        </authorList>
    </citation>
    <scope>NUCLEOTIDE SEQUENCE [LARGE SCALE GENOMIC DNA]</scope>
    <source>
        <strain evidence="3">Houghton</strain>
    </source>
</reference>
<organism evidence="3 4">
    <name type="scientific">Eimeria mitis</name>
    <dbReference type="NCBI Taxonomy" id="44415"/>
    <lineage>
        <taxon>Eukaryota</taxon>
        <taxon>Sar</taxon>
        <taxon>Alveolata</taxon>
        <taxon>Apicomplexa</taxon>
        <taxon>Conoidasida</taxon>
        <taxon>Coccidia</taxon>
        <taxon>Eucoccidiorida</taxon>
        <taxon>Eimeriorina</taxon>
        <taxon>Eimeriidae</taxon>
        <taxon>Eimeria</taxon>
    </lineage>
</organism>
<dbReference type="EMBL" id="HG681527">
    <property type="protein sequence ID" value="CDJ28728.1"/>
    <property type="molecule type" value="Genomic_DNA"/>
</dbReference>
<keyword evidence="2" id="KW-0732">Signal</keyword>
<reference evidence="3" key="1">
    <citation type="submission" date="2013-10" db="EMBL/GenBank/DDBJ databases">
        <title>Genomic analysis of the causative agents of coccidiosis in chickens.</title>
        <authorList>
            <person name="Reid A.J."/>
            <person name="Blake D."/>
            <person name="Billington K."/>
            <person name="Browne H."/>
            <person name="Dunn M."/>
            <person name="Hung S."/>
            <person name="Kawahara F."/>
            <person name="Miranda-Saavedra D."/>
            <person name="Mourier T."/>
            <person name="Nagra H."/>
            <person name="Otto T.D."/>
            <person name="Rawlings N."/>
            <person name="Sanchez A."/>
            <person name="Sanders M."/>
            <person name="Subramaniam C."/>
            <person name="Tay Y."/>
            <person name="Dear P."/>
            <person name="Doerig C."/>
            <person name="Gruber A."/>
            <person name="Parkinson J."/>
            <person name="Shirley M."/>
            <person name="Wan K.L."/>
            <person name="Berriman M."/>
            <person name="Tomley F."/>
            <person name="Pain A."/>
        </authorList>
    </citation>
    <scope>NUCLEOTIDE SEQUENCE [LARGE SCALE GENOMIC DNA]</scope>
    <source>
        <strain evidence="3">Houghton</strain>
    </source>
</reference>
<sequence>MAARSVVLFVFVCLPVFLLGPVGEQQEWQLPSVQMAAARRSSPPRPILSPSSSEEQLFSPEPSEEGEGERARKRTKSSSSTGRRSGVFEWPVESMQQPEQPRPEQPKEPKPQKFSTQKEEEELVRTELGETAQAAAAAAEAGVLQTLRNIFTPQLASAQTLTVGVPGKLLRLGRKRESNVSEADVVLSPDGESQAKKLDLKLYNLIEAINECEMQKLNRAVPSFCLEAFVSSPHTCSIQTATLGTSASGKWFLCRGPKETVTRNTRPTWLLDPMIRDRTKTIATAGTETSALQTKLLDLHTKGSMGSAALDFDLLPAQDAWWLPYSTEQLQAILRGSPEKERPSSSSSTGSASGSNPFIVGDAEAWPHRIGATSLKATDERMQSSLQNRNGKGYLTLLGEKGLRTSYEGSLQNRSIPPPNSPLPKESLDVLQLRNEVFLRALCLAKNFSSGLFFSHPRFLSALLGSAKVKAGDINAAVLTCADGKGYLTVLGEKGLRTSYEAERKSSSSSEASDIEA</sequence>
<feature type="region of interest" description="Disordered" evidence="1">
    <location>
        <begin position="335"/>
        <end position="358"/>
    </location>
</feature>
<dbReference type="VEuPathDB" id="ToxoDB:EMH_0043490"/>
<dbReference type="Proteomes" id="UP000030744">
    <property type="component" value="Unassembled WGS sequence"/>
</dbReference>
<feature type="region of interest" description="Disordered" evidence="1">
    <location>
        <begin position="39"/>
        <end position="123"/>
    </location>
</feature>
<evidence type="ECO:0000313" key="3">
    <source>
        <dbReference type="EMBL" id="CDJ28728.1"/>
    </source>
</evidence>
<dbReference type="GeneID" id="25379067"/>
<feature type="signal peptide" evidence="2">
    <location>
        <begin position="1"/>
        <end position="24"/>
    </location>
</feature>
<evidence type="ECO:0000256" key="1">
    <source>
        <dbReference type="SAM" id="MobiDB-lite"/>
    </source>
</evidence>
<feature type="compositionally biased region" description="Low complexity" evidence="1">
    <location>
        <begin position="344"/>
        <end position="355"/>
    </location>
</feature>